<dbReference type="PROSITE" id="PS51704">
    <property type="entry name" value="GP_PDE"/>
    <property type="match status" value="1"/>
</dbReference>
<reference evidence="6 7" key="1">
    <citation type="journal article" date="2021" name="Sci. Rep.">
        <title>Genome sequencing of the multicellular alga Astrephomene provides insights into convergent evolution of germ-soma differentiation.</title>
        <authorList>
            <person name="Yamashita S."/>
            <person name="Yamamoto K."/>
            <person name="Matsuzaki R."/>
            <person name="Suzuki S."/>
            <person name="Yamaguchi H."/>
            <person name="Hirooka S."/>
            <person name="Minakuchi Y."/>
            <person name="Miyagishima S."/>
            <person name="Kawachi M."/>
            <person name="Toyoda A."/>
            <person name="Nozaki H."/>
        </authorList>
    </citation>
    <scope>NUCLEOTIDE SEQUENCE [LARGE SCALE GENOMIC DNA]</scope>
    <source>
        <strain evidence="6 7">NIES-4017</strain>
    </source>
</reference>
<evidence type="ECO:0000259" key="5">
    <source>
        <dbReference type="PROSITE" id="PS51704"/>
    </source>
</evidence>
<dbReference type="InterPro" id="IPR017946">
    <property type="entry name" value="PLC-like_Pdiesterase_TIM-brl"/>
</dbReference>
<feature type="region of interest" description="Disordered" evidence="4">
    <location>
        <begin position="167"/>
        <end position="201"/>
    </location>
</feature>
<dbReference type="GO" id="GO:0006629">
    <property type="term" value="P:lipid metabolic process"/>
    <property type="evidence" value="ECO:0007669"/>
    <property type="project" value="InterPro"/>
</dbReference>
<feature type="domain" description="GP-PDE" evidence="5">
    <location>
        <begin position="7"/>
        <end position="306"/>
    </location>
</feature>
<feature type="compositionally biased region" description="Basic and acidic residues" evidence="4">
    <location>
        <begin position="364"/>
        <end position="376"/>
    </location>
</feature>
<dbReference type="Gene3D" id="3.20.20.190">
    <property type="entry name" value="Phosphatidylinositol (PI) phosphodiesterase"/>
    <property type="match status" value="2"/>
</dbReference>
<dbReference type="AlphaFoldDB" id="A0AAD3E068"/>
<gene>
    <name evidence="6" type="ORF">Agub_g11953</name>
</gene>
<evidence type="ECO:0000256" key="3">
    <source>
        <dbReference type="ARBA" id="ARBA00047512"/>
    </source>
</evidence>
<sequence>MDTSDTFVLIAHRGESAHAPENTLAAFDAALSAGFPHFETDCQLSADGVVVILHDEQLGRTTTGASGAVAAATAAQLRGLDAGSWFDPRFSDARIPLLHELLDRYRGRAHVHLELKSRQPDLPARVAEVLSAAGGWLPADLALLGGPTGMTSGSSAAEQLHFQQLPVTPTTTHPPQPTHPPHPPHQPHPSRTPHPPHPHFAVPGLTVTSFHLEQLTRSLQVLPGVVHGWLVHELSEERIQEAQAAGIQQLCPRANVLTEEAVRQAVAAGLSVRAWGVRDMQLLRRVASSGCHGATVNWPREAREALGASAPREALGAAAPREALGAAQGEEEGAAAAEKVEEAAAVPQAGAAAAVSLGDVDAAGDPKRARSEPGSM</sequence>
<dbReference type="PANTHER" id="PTHR46211:SF14">
    <property type="entry name" value="GLYCEROPHOSPHODIESTER PHOSPHODIESTERASE"/>
    <property type="match status" value="1"/>
</dbReference>
<evidence type="ECO:0000256" key="2">
    <source>
        <dbReference type="ARBA" id="ARBA00022798"/>
    </source>
</evidence>
<dbReference type="PANTHER" id="PTHR46211">
    <property type="entry name" value="GLYCEROPHOSPHORYL DIESTER PHOSPHODIESTERASE"/>
    <property type="match status" value="1"/>
</dbReference>
<feature type="compositionally biased region" description="Pro residues" evidence="4">
    <location>
        <begin position="172"/>
        <end position="195"/>
    </location>
</feature>
<dbReference type="Proteomes" id="UP001054857">
    <property type="component" value="Unassembled WGS sequence"/>
</dbReference>
<evidence type="ECO:0000256" key="1">
    <source>
        <dbReference type="ARBA" id="ARBA00012247"/>
    </source>
</evidence>
<proteinExistence type="predicted"/>
<dbReference type="GO" id="GO:0008889">
    <property type="term" value="F:glycerophosphodiester phosphodiesterase activity"/>
    <property type="evidence" value="ECO:0007669"/>
    <property type="project" value="UniProtKB-EC"/>
</dbReference>
<evidence type="ECO:0000313" key="7">
    <source>
        <dbReference type="Proteomes" id="UP001054857"/>
    </source>
</evidence>
<dbReference type="SUPFAM" id="SSF51695">
    <property type="entry name" value="PLC-like phosphodiesterases"/>
    <property type="match status" value="1"/>
</dbReference>
<dbReference type="GO" id="GO:0006071">
    <property type="term" value="P:glycerol metabolic process"/>
    <property type="evidence" value="ECO:0007669"/>
    <property type="project" value="UniProtKB-KW"/>
</dbReference>
<feature type="region of interest" description="Disordered" evidence="4">
    <location>
        <begin position="357"/>
        <end position="376"/>
    </location>
</feature>
<keyword evidence="7" id="KW-1185">Reference proteome</keyword>
<comment type="catalytic activity">
    <reaction evidence="3">
        <text>a sn-glycero-3-phosphodiester + H2O = an alcohol + sn-glycerol 3-phosphate + H(+)</text>
        <dbReference type="Rhea" id="RHEA:12969"/>
        <dbReference type="ChEBI" id="CHEBI:15377"/>
        <dbReference type="ChEBI" id="CHEBI:15378"/>
        <dbReference type="ChEBI" id="CHEBI:30879"/>
        <dbReference type="ChEBI" id="CHEBI:57597"/>
        <dbReference type="ChEBI" id="CHEBI:83408"/>
        <dbReference type="EC" id="3.1.4.46"/>
    </reaction>
</comment>
<feature type="region of interest" description="Disordered" evidence="4">
    <location>
        <begin position="323"/>
        <end position="343"/>
    </location>
</feature>
<dbReference type="EMBL" id="BMAR01000033">
    <property type="protein sequence ID" value="GFR49853.1"/>
    <property type="molecule type" value="Genomic_DNA"/>
</dbReference>
<protein>
    <recommendedName>
        <fullName evidence="1">glycerophosphodiester phosphodiesterase</fullName>
        <ecNumber evidence="1">3.1.4.46</ecNumber>
    </recommendedName>
</protein>
<evidence type="ECO:0000313" key="6">
    <source>
        <dbReference type="EMBL" id="GFR49853.1"/>
    </source>
</evidence>
<comment type="caution">
    <text evidence="6">The sequence shown here is derived from an EMBL/GenBank/DDBJ whole genome shotgun (WGS) entry which is preliminary data.</text>
</comment>
<keyword evidence="2" id="KW-0319">Glycerol metabolism</keyword>
<dbReference type="Pfam" id="PF03009">
    <property type="entry name" value="GDPD"/>
    <property type="match status" value="1"/>
</dbReference>
<name>A0AAD3E068_9CHLO</name>
<evidence type="ECO:0000256" key="4">
    <source>
        <dbReference type="SAM" id="MobiDB-lite"/>
    </source>
</evidence>
<dbReference type="InterPro" id="IPR030395">
    <property type="entry name" value="GP_PDE_dom"/>
</dbReference>
<dbReference type="EC" id="3.1.4.46" evidence="1"/>
<accession>A0AAD3E068</accession>
<organism evidence="6 7">
    <name type="scientific">Astrephomene gubernaculifera</name>
    <dbReference type="NCBI Taxonomy" id="47775"/>
    <lineage>
        <taxon>Eukaryota</taxon>
        <taxon>Viridiplantae</taxon>
        <taxon>Chlorophyta</taxon>
        <taxon>core chlorophytes</taxon>
        <taxon>Chlorophyceae</taxon>
        <taxon>CS clade</taxon>
        <taxon>Chlamydomonadales</taxon>
        <taxon>Astrephomenaceae</taxon>
        <taxon>Astrephomene</taxon>
    </lineage>
</organism>